<feature type="region of interest" description="Disordered" evidence="2">
    <location>
        <begin position="1"/>
        <end position="21"/>
    </location>
</feature>
<dbReference type="Pfam" id="PF13202">
    <property type="entry name" value="EF-hand_5"/>
    <property type="match status" value="1"/>
</dbReference>
<dbReference type="Pfam" id="PF13405">
    <property type="entry name" value="EF-hand_6"/>
    <property type="match status" value="1"/>
</dbReference>
<feature type="domain" description="EF-hand" evidence="3">
    <location>
        <begin position="58"/>
        <end position="93"/>
    </location>
</feature>
<protein>
    <recommendedName>
        <fullName evidence="3">EF-hand domain-containing protein</fullName>
    </recommendedName>
</protein>
<dbReference type="Gene3D" id="1.10.238.10">
    <property type="entry name" value="EF-hand"/>
    <property type="match status" value="1"/>
</dbReference>
<evidence type="ECO:0000259" key="3">
    <source>
        <dbReference type="PROSITE" id="PS50222"/>
    </source>
</evidence>
<feature type="domain" description="EF-hand" evidence="3">
    <location>
        <begin position="22"/>
        <end position="57"/>
    </location>
</feature>
<dbReference type="PROSITE" id="PS00018">
    <property type="entry name" value="EF_HAND_1"/>
    <property type="match status" value="1"/>
</dbReference>
<dbReference type="AlphaFoldDB" id="A0A0A0L3J7"/>
<dbReference type="InterPro" id="IPR002048">
    <property type="entry name" value="EF_hand_dom"/>
</dbReference>
<gene>
    <name evidence="4" type="ORF">Csa_4G639750</name>
</gene>
<accession>A0A0A0L3J7</accession>
<evidence type="ECO:0000256" key="2">
    <source>
        <dbReference type="SAM" id="MobiDB-lite"/>
    </source>
</evidence>
<dbReference type="SMART" id="SM00054">
    <property type="entry name" value="EFh"/>
    <property type="match status" value="2"/>
</dbReference>
<evidence type="ECO:0000256" key="1">
    <source>
        <dbReference type="ARBA" id="ARBA00022837"/>
    </source>
</evidence>
<reference evidence="4 5" key="3">
    <citation type="journal article" date="2010" name="BMC Genomics">
        <title>Transcriptome sequencing and comparative analysis of cucumber flowers with different sex types.</title>
        <authorList>
            <person name="Guo S."/>
            <person name="Zheng Y."/>
            <person name="Joung J.G."/>
            <person name="Liu S."/>
            <person name="Zhang Z."/>
            <person name="Crasta O.R."/>
            <person name="Sobral B.W."/>
            <person name="Xu Y."/>
            <person name="Huang S."/>
            <person name="Fei Z."/>
        </authorList>
    </citation>
    <scope>NUCLEOTIDE SEQUENCE [LARGE SCALE GENOMIC DNA]</scope>
    <source>
        <strain evidence="5">cv. 9930</strain>
    </source>
</reference>
<sequence length="97" mass="10922">MSSMFRPKTKSNSPPVSSESAYSAKELRQIFNQMDTNEDGGLGLFEIKNALKKLDAEMPVHLAYSALCHADRNRDGKLGEEEIDQFVKYMMSKGYVV</sequence>
<keyword evidence="1" id="KW-0106">Calcium</keyword>
<dbReference type="InterPro" id="IPR018247">
    <property type="entry name" value="EF_Hand_1_Ca_BS"/>
</dbReference>
<dbReference type="EMBL" id="CM002925">
    <property type="protein sequence ID" value="KGN55187.1"/>
    <property type="molecule type" value="Genomic_DNA"/>
</dbReference>
<keyword evidence="5" id="KW-1185">Reference proteome</keyword>
<proteinExistence type="predicted"/>
<dbReference type="Gramene" id="KGN55187">
    <property type="protein sequence ID" value="KGN55187"/>
    <property type="gene ID" value="Csa_4G639750"/>
</dbReference>
<dbReference type="PROSITE" id="PS50222">
    <property type="entry name" value="EF_HAND_2"/>
    <property type="match status" value="2"/>
</dbReference>
<reference evidence="4 5" key="4">
    <citation type="journal article" date="2011" name="BMC Genomics">
        <title>RNA-Seq improves annotation of protein-coding genes in the cucumber genome.</title>
        <authorList>
            <person name="Li Z."/>
            <person name="Zhang Z."/>
            <person name="Yan P."/>
            <person name="Huang S."/>
            <person name="Fei Z."/>
            <person name="Lin K."/>
        </authorList>
    </citation>
    <scope>NUCLEOTIDE SEQUENCE [LARGE SCALE GENOMIC DNA]</scope>
    <source>
        <strain evidence="5">cv. 9930</strain>
    </source>
</reference>
<dbReference type="GO" id="GO:0005509">
    <property type="term" value="F:calcium ion binding"/>
    <property type="evidence" value="ECO:0007669"/>
    <property type="project" value="InterPro"/>
</dbReference>
<dbReference type="SUPFAM" id="SSF47473">
    <property type="entry name" value="EF-hand"/>
    <property type="match status" value="1"/>
</dbReference>
<reference evidence="4 5" key="1">
    <citation type="journal article" date="2009" name="Nat. Genet.">
        <title>The genome of the cucumber, Cucumis sativus L.</title>
        <authorList>
            <person name="Huang S."/>
            <person name="Li R."/>
            <person name="Zhang Z."/>
            <person name="Li L."/>
            <person name="Gu X."/>
            <person name="Fan W."/>
            <person name="Lucas W.J."/>
            <person name="Wang X."/>
            <person name="Xie B."/>
            <person name="Ni P."/>
            <person name="Ren Y."/>
            <person name="Zhu H."/>
            <person name="Li J."/>
            <person name="Lin K."/>
            <person name="Jin W."/>
            <person name="Fei Z."/>
            <person name="Li G."/>
            <person name="Staub J."/>
            <person name="Kilian A."/>
            <person name="van der Vossen E.A."/>
            <person name="Wu Y."/>
            <person name="Guo J."/>
            <person name="He J."/>
            <person name="Jia Z."/>
            <person name="Ren Y."/>
            <person name="Tian G."/>
            <person name="Lu Y."/>
            <person name="Ruan J."/>
            <person name="Qian W."/>
            <person name="Wang M."/>
            <person name="Huang Q."/>
            <person name="Li B."/>
            <person name="Xuan Z."/>
            <person name="Cao J."/>
            <person name="Asan"/>
            <person name="Wu Z."/>
            <person name="Zhang J."/>
            <person name="Cai Q."/>
            <person name="Bai Y."/>
            <person name="Zhao B."/>
            <person name="Han Y."/>
            <person name="Li Y."/>
            <person name="Li X."/>
            <person name="Wang S."/>
            <person name="Shi Q."/>
            <person name="Liu S."/>
            <person name="Cho W.K."/>
            <person name="Kim J.Y."/>
            <person name="Xu Y."/>
            <person name="Heller-Uszynska K."/>
            <person name="Miao H."/>
            <person name="Cheng Z."/>
            <person name="Zhang S."/>
            <person name="Wu J."/>
            <person name="Yang Y."/>
            <person name="Kang H."/>
            <person name="Li M."/>
            <person name="Liang H."/>
            <person name="Ren X."/>
            <person name="Shi Z."/>
            <person name="Wen M."/>
            <person name="Jian M."/>
            <person name="Yang H."/>
            <person name="Zhang G."/>
            <person name="Yang Z."/>
            <person name="Chen R."/>
            <person name="Liu S."/>
            <person name="Li J."/>
            <person name="Ma L."/>
            <person name="Liu H."/>
            <person name="Zhou Y."/>
            <person name="Zhao J."/>
            <person name="Fang X."/>
            <person name="Li G."/>
            <person name="Fang L."/>
            <person name="Li Y."/>
            <person name="Liu D."/>
            <person name="Zheng H."/>
            <person name="Zhang Y."/>
            <person name="Qin N."/>
            <person name="Li Z."/>
            <person name="Yang G."/>
            <person name="Yang S."/>
            <person name="Bolund L."/>
            <person name="Kristiansen K."/>
            <person name="Zheng H."/>
            <person name="Li S."/>
            <person name="Zhang X."/>
            <person name="Yang H."/>
            <person name="Wang J."/>
            <person name="Sun R."/>
            <person name="Zhang B."/>
            <person name="Jiang S."/>
            <person name="Wang J."/>
            <person name="Du Y."/>
            <person name="Li S."/>
        </authorList>
    </citation>
    <scope>NUCLEOTIDE SEQUENCE [LARGE SCALE GENOMIC DNA]</scope>
    <source>
        <strain evidence="5">cv. 9930</strain>
    </source>
</reference>
<name>A0A0A0L3J7_CUCSA</name>
<organism evidence="4 5">
    <name type="scientific">Cucumis sativus</name>
    <name type="common">Cucumber</name>
    <dbReference type="NCBI Taxonomy" id="3659"/>
    <lineage>
        <taxon>Eukaryota</taxon>
        <taxon>Viridiplantae</taxon>
        <taxon>Streptophyta</taxon>
        <taxon>Embryophyta</taxon>
        <taxon>Tracheophyta</taxon>
        <taxon>Spermatophyta</taxon>
        <taxon>Magnoliopsida</taxon>
        <taxon>eudicotyledons</taxon>
        <taxon>Gunneridae</taxon>
        <taxon>Pentapetalae</taxon>
        <taxon>rosids</taxon>
        <taxon>fabids</taxon>
        <taxon>Cucurbitales</taxon>
        <taxon>Cucurbitaceae</taxon>
        <taxon>Benincaseae</taxon>
        <taxon>Cucumis</taxon>
    </lineage>
</organism>
<dbReference type="Proteomes" id="UP000029981">
    <property type="component" value="Chromosome 4"/>
</dbReference>
<evidence type="ECO:0000313" key="5">
    <source>
        <dbReference type="Proteomes" id="UP000029981"/>
    </source>
</evidence>
<feature type="compositionally biased region" description="Polar residues" evidence="2">
    <location>
        <begin position="10"/>
        <end position="21"/>
    </location>
</feature>
<dbReference type="InterPro" id="IPR011992">
    <property type="entry name" value="EF-hand-dom_pair"/>
</dbReference>
<reference evidence="4 5" key="2">
    <citation type="journal article" date="2009" name="PLoS ONE">
        <title>An integrated genetic and cytogenetic map of the cucumber genome.</title>
        <authorList>
            <person name="Ren Y."/>
            <person name="Zhang Z."/>
            <person name="Liu J."/>
            <person name="Staub J.E."/>
            <person name="Han Y."/>
            <person name="Cheng Z."/>
            <person name="Li X."/>
            <person name="Lu J."/>
            <person name="Miao H."/>
            <person name="Kang H."/>
            <person name="Xie B."/>
            <person name="Gu X."/>
            <person name="Wang X."/>
            <person name="Du Y."/>
            <person name="Jin W."/>
            <person name="Huang S."/>
        </authorList>
    </citation>
    <scope>NUCLEOTIDE SEQUENCE [LARGE SCALE GENOMIC DNA]</scope>
    <source>
        <strain evidence="5">cv. 9930</strain>
    </source>
</reference>
<evidence type="ECO:0000313" key="4">
    <source>
        <dbReference type="EMBL" id="KGN55187.1"/>
    </source>
</evidence>